<reference evidence="1 2" key="1">
    <citation type="journal article" date="2021" name="Commun. Biol.">
        <title>The genome of Shorea leprosula (Dipterocarpaceae) highlights the ecological relevance of drought in aseasonal tropical rainforests.</title>
        <authorList>
            <person name="Ng K.K.S."/>
            <person name="Kobayashi M.J."/>
            <person name="Fawcett J.A."/>
            <person name="Hatakeyama M."/>
            <person name="Paape T."/>
            <person name="Ng C.H."/>
            <person name="Ang C.C."/>
            <person name="Tnah L.H."/>
            <person name="Lee C.T."/>
            <person name="Nishiyama T."/>
            <person name="Sese J."/>
            <person name="O'Brien M.J."/>
            <person name="Copetti D."/>
            <person name="Mohd Noor M.I."/>
            <person name="Ong R.C."/>
            <person name="Putra M."/>
            <person name="Sireger I.Z."/>
            <person name="Indrioko S."/>
            <person name="Kosugi Y."/>
            <person name="Izuno A."/>
            <person name="Isagi Y."/>
            <person name="Lee S.L."/>
            <person name="Shimizu K.K."/>
        </authorList>
    </citation>
    <scope>NUCLEOTIDE SEQUENCE [LARGE SCALE GENOMIC DNA]</scope>
    <source>
        <strain evidence="1">214</strain>
    </source>
</reference>
<accession>A0AAV5LQ31</accession>
<proteinExistence type="predicted"/>
<dbReference type="EMBL" id="BPVZ01000135">
    <property type="protein sequence ID" value="GKV39544.1"/>
    <property type="molecule type" value="Genomic_DNA"/>
</dbReference>
<gene>
    <name evidence="1" type="ORF">SLEP1_g47302</name>
</gene>
<sequence>MGIEVAAVVCPKGELLNKGEKGEAKLEVVEPLVAVVLPKIKAIVVAILAVELTVKPLESRRGLEERRGSVWAVERKLRWGGGEVKDRRCLEGESTTTTGGGLGVGCPEDKGEALALPPSPHSVLRFASLFELILKLNFAALVFSGKLARKGRGKSSSPVLEPEAPDLLWQLCIFEIQYPGPDMPLLIKPVDSLDACIYVEIRTRIPETISWDYNFEPAGTTLTFTVEVLYFSLQLPDYCRAEPASTGISTSLKFLQETTSNLPSTRLLAVFSVLLCSCDSATLDS</sequence>
<dbReference type="AlphaFoldDB" id="A0AAV5LQ31"/>
<dbReference type="Proteomes" id="UP001054252">
    <property type="component" value="Unassembled WGS sequence"/>
</dbReference>
<keyword evidence="2" id="KW-1185">Reference proteome</keyword>
<protein>
    <submittedName>
        <fullName evidence="1">Uncharacterized protein</fullName>
    </submittedName>
</protein>
<evidence type="ECO:0000313" key="2">
    <source>
        <dbReference type="Proteomes" id="UP001054252"/>
    </source>
</evidence>
<organism evidence="1 2">
    <name type="scientific">Rubroshorea leprosula</name>
    <dbReference type="NCBI Taxonomy" id="152421"/>
    <lineage>
        <taxon>Eukaryota</taxon>
        <taxon>Viridiplantae</taxon>
        <taxon>Streptophyta</taxon>
        <taxon>Embryophyta</taxon>
        <taxon>Tracheophyta</taxon>
        <taxon>Spermatophyta</taxon>
        <taxon>Magnoliopsida</taxon>
        <taxon>eudicotyledons</taxon>
        <taxon>Gunneridae</taxon>
        <taxon>Pentapetalae</taxon>
        <taxon>rosids</taxon>
        <taxon>malvids</taxon>
        <taxon>Malvales</taxon>
        <taxon>Dipterocarpaceae</taxon>
        <taxon>Rubroshorea</taxon>
    </lineage>
</organism>
<name>A0AAV5LQ31_9ROSI</name>
<evidence type="ECO:0000313" key="1">
    <source>
        <dbReference type="EMBL" id="GKV39544.1"/>
    </source>
</evidence>
<comment type="caution">
    <text evidence="1">The sequence shown here is derived from an EMBL/GenBank/DDBJ whole genome shotgun (WGS) entry which is preliminary data.</text>
</comment>